<organism evidence="1 2">
    <name type="scientific">Hydrococcus rivularis NIES-593</name>
    <dbReference type="NCBI Taxonomy" id="1921803"/>
    <lineage>
        <taxon>Bacteria</taxon>
        <taxon>Bacillati</taxon>
        <taxon>Cyanobacteriota</taxon>
        <taxon>Cyanophyceae</taxon>
        <taxon>Pleurocapsales</taxon>
        <taxon>Hydrococcaceae</taxon>
        <taxon>Hydrococcus</taxon>
    </lineage>
</organism>
<reference evidence="1 2" key="1">
    <citation type="submission" date="2016-11" db="EMBL/GenBank/DDBJ databases">
        <title>Draft Genome Sequences of Nine Cyanobacterial Strains from Diverse Habitats.</title>
        <authorList>
            <person name="Zhu T."/>
            <person name="Hou S."/>
            <person name="Lu X."/>
            <person name="Hess W.R."/>
        </authorList>
    </citation>
    <scope>NUCLEOTIDE SEQUENCE [LARGE SCALE GENOMIC DNA]</scope>
    <source>
        <strain evidence="1 2">NIES-593</strain>
    </source>
</reference>
<dbReference type="InterPro" id="IPR019994">
    <property type="entry name" value="Lipid-A-disac_synthase-rel_put"/>
</dbReference>
<dbReference type="AlphaFoldDB" id="A0A1U7HEP5"/>
<dbReference type="Proteomes" id="UP000186868">
    <property type="component" value="Unassembled WGS sequence"/>
</dbReference>
<accession>A0A1U7HEP5</accession>
<keyword evidence="2" id="KW-1185">Reference proteome</keyword>
<dbReference type="Gene3D" id="3.40.50.2000">
    <property type="entry name" value="Glycogen Phosphorylase B"/>
    <property type="match status" value="1"/>
</dbReference>
<dbReference type="PANTHER" id="PTHR39517">
    <property type="entry name" value="SLL0192 PROTEIN"/>
    <property type="match status" value="1"/>
</dbReference>
<dbReference type="STRING" id="1921803.NIES593_14020"/>
<evidence type="ECO:0000313" key="2">
    <source>
        <dbReference type="Proteomes" id="UP000186868"/>
    </source>
</evidence>
<sequence>MQLLVLSNGHGEDAIAIRIIEQLQRHPRSPQITAFPLVGTGYAYSQLNIPTIGQVKQMPSGGFIYMDGRQLWRDVRGGLLQLTLAQFNTVRRWAKTGGKILAVGDIVPLLFAWSSGAEYAFVGTAKSEYYLRDEDGWLPQTSRLERWLGAVYLPWERWLMSRRRCKAVFPRDTLTTQILQQWSIPAFDLGNPMMDGLEVEARDRAPLHLCGINSSHKGWVSRSTWSWQNSSSPAKSQKDSLVILLLPGSRMPEAQRNWRTILTAIAGVIAIFDRRPILFLGAIAPALSLEPFQKPLIERGWNSCPISDAKVAAFTLGSTTLILSQTIYAEWLSAADLAIAMAGTATEQFVGLGKPAIIIPGEGPQFTYAFAEAQTRLLGCSAILVEHPERVVSEIQSLLDDADRWQQIHQNGRRRMGSPGAASRIANCLMEKFMDNS</sequence>
<comment type="caution">
    <text evidence="1">The sequence shown here is derived from an EMBL/GenBank/DDBJ whole genome shotgun (WGS) entry which is preliminary data.</text>
</comment>
<name>A0A1U7HEP5_9CYAN</name>
<dbReference type="EMBL" id="MRCB01000016">
    <property type="protein sequence ID" value="OKH22046.1"/>
    <property type="molecule type" value="Genomic_DNA"/>
</dbReference>
<evidence type="ECO:0000313" key="1">
    <source>
        <dbReference type="EMBL" id="OKH22046.1"/>
    </source>
</evidence>
<gene>
    <name evidence="1" type="ORF">NIES593_14020</name>
</gene>
<dbReference type="OrthoDB" id="29253at2"/>
<dbReference type="PANTHER" id="PTHR39517:SF1">
    <property type="entry name" value="LIPID-A-DISACCHARIDE SYNTHASE"/>
    <property type="match status" value="1"/>
</dbReference>
<dbReference type="SUPFAM" id="SSF53756">
    <property type="entry name" value="UDP-Glycosyltransferase/glycogen phosphorylase"/>
    <property type="match status" value="1"/>
</dbReference>
<dbReference type="RefSeq" id="WP_073600181.1">
    <property type="nucleotide sequence ID" value="NZ_MRCB01000016.1"/>
</dbReference>
<dbReference type="NCBIfam" id="TIGR03492">
    <property type="entry name" value="lipid-A-disaccharide synthase-related protein"/>
    <property type="match status" value="1"/>
</dbReference>
<proteinExistence type="predicted"/>
<evidence type="ECO:0008006" key="3">
    <source>
        <dbReference type="Google" id="ProtNLM"/>
    </source>
</evidence>
<protein>
    <recommendedName>
        <fullName evidence="3">Lipid-A-disaccharide synthase</fullName>
    </recommendedName>
</protein>